<dbReference type="Pfam" id="PF01663">
    <property type="entry name" value="Phosphodiest"/>
    <property type="match status" value="1"/>
</dbReference>
<dbReference type="Gene3D" id="3.40.720.10">
    <property type="entry name" value="Alkaline Phosphatase, subunit A"/>
    <property type="match status" value="1"/>
</dbReference>
<dbReference type="SUPFAM" id="SSF53649">
    <property type="entry name" value="Alkaline phosphatase-like"/>
    <property type="match status" value="1"/>
</dbReference>
<dbReference type="AlphaFoldDB" id="A0A174CWP9"/>
<evidence type="ECO:0000313" key="1">
    <source>
        <dbReference type="EMBL" id="CUO17447.1"/>
    </source>
</evidence>
<dbReference type="EC" id="3.11.1.2" evidence="1"/>
<dbReference type="InterPro" id="IPR002591">
    <property type="entry name" value="Phosphodiest/P_Trfase"/>
</dbReference>
<organism evidence="1 2">
    <name type="scientific">Hungatella hathewayi</name>
    <dbReference type="NCBI Taxonomy" id="154046"/>
    <lineage>
        <taxon>Bacteria</taxon>
        <taxon>Bacillati</taxon>
        <taxon>Bacillota</taxon>
        <taxon>Clostridia</taxon>
        <taxon>Lachnospirales</taxon>
        <taxon>Lachnospiraceae</taxon>
        <taxon>Hungatella</taxon>
    </lineage>
</organism>
<dbReference type="EMBL" id="CYZE01000004">
    <property type="protein sequence ID" value="CUO17447.1"/>
    <property type="molecule type" value="Genomic_DNA"/>
</dbReference>
<keyword evidence="1" id="KW-0378">Hydrolase</keyword>
<sequence>MSRQDRKKRRMIILSLDAVGGRDLAYMETLPNFGPFFKRAAGCGEVVSVYPSLTYPAHVSIVTGRYPKNHGIVNNLQVQPEREPSDWFWQRKYVQGTTLYDEAVKNGCRVASLLWPVMGKARVHYNLPEVLPNRPWQNQLGVCMMNGTPLYELELQMKFGSMREGIRQPQLDHFVHASMLHTLEKYRPDLMLVHLTDVDTNRHLYGLDSPEAMAAIRRHDERLGEFLGLLRKMGLEDETDVVILGDHCQLDVKEAIYPNYYFVKAGLAEVKNGRIRDWKAIARDCDGCCYIYVKDRNCLGRTEKLLNRMMERENSGIARIFTRDEAAALGADPECAFVLEAADGYYFQNGWEEYRRKAGASDHHTDFHIQAATHGYLPDRDGYRTFFMAAGPHFTAGARVEKMSLVDEGPTLAEILGLDLGRVDGRTMKELIR</sequence>
<proteinExistence type="predicted"/>
<protein>
    <submittedName>
        <fullName evidence="1">Putative AP superfamily protein</fullName>
        <ecNumber evidence="1">3.11.1.2</ecNumber>
    </submittedName>
</protein>
<dbReference type="GO" id="GO:0047400">
    <property type="term" value="F:phosphonoacetate hydrolase activity"/>
    <property type="evidence" value="ECO:0007669"/>
    <property type="project" value="UniProtKB-EC"/>
</dbReference>
<dbReference type="Proteomes" id="UP000095651">
    <property type="component" value="Unassembled WGS sequence"/>
</dbReference>
<evidence type="ECO:0000313" key="2">
    <source>
        <dbReference type="Proteomes" id="UP000095651"/>
    </source>
</evidence>
<name>A0A174CWP9_9FIRM</name>
<accession>A0A174CWP9</accession>
<dbReference type="InterPro" id="IPR017850">
    <property type="entry name" value="Alkaline_phosphatase_core_sf"/>
</dbReference>
<dbReference type="RefSeq" id="WP_055654735.1">
    <property type="nucleotide sequence ID" value="NZ_CABIXC010000004.1"/>
</dbReference>
<dbReference type="CDD" id="cd16018">
    <property type="entry name" value="Enpp"/>
    <property type="match status" value="1"/>
</dbReference>
<reference evidence="1 2" key="1">
    <citation type="submission" date="2015-09" db="EMBL/GenBank/DDBJ databases">
        <authorList>
            <consortium name="Pathogen Informatics"/>
        </authorList>
    </citation>
    <scope>NUCLEOTIDE SEQUENCE [LARGE SCALE GENOMIC DNA]</scope>
    <source>
        <strain evidence="1 2">2789STDY5608850</strain>
    </source>
</reference>
<dbReference type="PANTHER" id="PTHR10151">
    <property type="entry name" value="ECTONUCLEOTIDE PYROPHOSPHATASE/PHOSPHODIESTERASE"/>
    <property type="match status" value="1"/>
</dbReference>
<dbReference type="PANTHER" id="PTHR10151:SF120">
    <property type="entry name" value="BIS(5'-ADENOSYL)-TRIPHOSPHATASE"/>
    <property type="match status" value="1"/>
</dbReference>
<gene>
    <name evidence="1" type="primary">phnA</name>
    <name evidence="1" type="ORF">ERS852407_02062</name>
</gene>